<feature type="compositionally biased region" description="Low complexity" evidence="1">
    <location>
        <begin position="33"/>
        <end position="64"/>
    </location>
</feature>
<evidence type="ECO:0000313" key="3">
    <source>
        <dbReference type="EMBL" id="SCE71020.1"/>
    </source>
</evidence>
<feature type="signal peptide" evidence="2">
    <location>
        <begin position="1"/>
        <end position="20"/>
    </location>
</feature>
<sequence length="172" mass="16566">MDHARLSTVVLTCVSVLALAACSKAEPVPTAAPPTSASAAPSASAADSPATTGPATTGPAAAADPAADKKLCTAAKKIATTTKTDVMKAAMSGGDPNPAIKKAYTEMATGLAKATADSPASEAVTALGAFGAAAGRVATAPDMDAAASGPEFQKTSAMANAACKKAGVDINF</sequence>
<protein>
    <submittedName>
        <fullName evidence="3">Uncharacterized protein</fullName>
    </submittedName>
</protein>
<dbReference type="PROSITE" id="PS51257">
    <property type="entry name" value="PROKAR_LIPOPROTEIN"/>
    <property type="match status" value="1"/>
</dbReference>
<dbReference type="EMBL" id="FMCU01000001">
    <property type="protein sequence ID" value="SCE71020.1"/>
    <property type="molecule type" value="Genomic_DNA"/>
</dbReference>
<evidence type="ECO:0000256" key="1">
    <source>
        <dbReference type="SAM" id="MobiDB-lite"/>
    </source>
</evidence>
<dbReference type="Proteomes" id="UP000198797">
    <property type="component" value="Unassembled WGS sequence"/>
</dbReference>
<feature type="region of interest" description="Disordered" evidence="1">
    <location>
        <begin position="27"/>
        <end position="64"/>
    </location>
</feature>
<gene>
    <name evidence="3" type="ORF">GA0070216_101493</name>
</gene>
<organism evidence="3 4">
    <name type="scientific">Micromonospora matsumotoense</name>
    <dbReference type="NCBI Taxonomy" id="121616"/>
    <lineage>
        <taxon>Bacteria</taxon>
        <taxon>Bacillati</taxon>
        <taxon>Actinomycetota</taxon>
        <taxon>Actinomycetes</taxon>
        <taxon>Micromonosporales</taxon>
        <taxon>Micromonosporaceae</taxon>
        <taxon>Micromonospora</taxon>
    </lineage>
</organism>
<keyword evidence="2" id="KW-0732">Signal</keyword>
<evidence type="ECO:0000256" key="2">
    <source>
        <dbReference type="SAM" id="SignalP"/>
    </source>
</evidence>
<feature type="chain" id="PRO_5039382938" evidence="2">
    <location>
        <begin position="21"/>
        <end position="172"/>
    </location>
</feature>
<name>A0A1C4UH71_9ACTN</name>
<dbReference type="AlphaFoldDB" id="A0A1C4UH71"/>
<accession>A0A1C4UH71</accession>
<proteinExistence type="predicted"/>
<reference evidence="4" key="1">
    <citation type="submission" date="2016-06" db="EMBL/GenBank/DDBJ databases">
        <authorList>
            <person name="Varghese N."/>
            <person name="Submissions Spin"/>
        </authorList>
    </citation>
    <scope>NUCLEOTIDE SEQUENCE [LARGE SCALE GENOMIC DNA]</scope>
    <source>
        <strain evidence="4">DSM 44100</strain>
    </source>
</reference>
<keyword evidence="4" id="KW-1185">Reference proteome</keyword>
<evidence type="ECO:0000313" key="4">
    <source>
        <dbReference type="Proteomes" id="UP000198797"/>
    </source>
</evidence>